<evidence type="ECO:0000313" key="2">
    <source>
        <dbReference type="Proteomes" id="UP000241167"/>
    </source>
</evidence>
<keyword evidence="2" id="KW-1185">Reference proteome</keyword>
<protein>
    <recommendedName>
        <fullName evidence="3">DUF4139 domain-containing protein</fullName>
    </recommendedName>
</protein>
<reference evidence="1 2" key="1">
    <citation type="submission" date="2018-03" db="EMBL/GenBank/DDBJ databases">
        <title>The draft genome of Sphingosinicella sp. GL-C-18.</title>
        <authorList>
            <person name="Liu L."/>
            <person name="Li L."/>
            <person name="Liang L."/>
            <person name="Zhang X."/>
            <person name="Wang T."/>
        </authorList>
    </citation>
    <scope>NUCLEOTIDE SEQUENCE [LARGE SCALE GENOMIC DNA]</scope>
    <source>
        <strain evidence="1 2">GL-C-18</strain>
    </source>
</reference>
<dbReference type="PANTHER" id="PTHR38075:SF1">
    <property type="entry name" value="DUF4139 DOMAIN-CONTAINING PROTEIN"/>
    <property type="match status" value="1"/>
</dbReference>
<dbReference type="AlphaFoldDB" id="A0A2P7QE32"/>
<dbReference type="PANTHER" id="PTHR38075">
    <property type="entry name" value="DUF4139 DOMAIN-CONTAINING PROTEIN"/>
    <property type="match status" value="1"/>
</dbReference>
<gene>
    <name evidence="1" type="ORF">C7I55_27500</name>
</gene>
<evidence type="ECO:0000313" key="1">
    <source>
        <dbReference type="EMBL" id="PSJ36185.1"/>
    </source>
</evidence>
<sequence length="496" mass="53876">MVDVTEASAAVVTSPAPRSVGVTVYRDPERELGGSLKLGALGGYALVTEARVVDIPPGESEIRFEGVAGGIFPETAIITGLPDGILEKNRDAWLLSPGSLLDASLGKRVHLRRTSRETGRVRELDAVIRSSADGAVVIETKSGIESLRCTGLPETMIYRSVPPGLSAKPTLSVRTRSRRAARATVTLSYLAAEFDWQADYVAEIDPDEKRMNLFAWLTLANGGETGFVQADAQAVAGRVNRDSRAPQAAEAPPLRLQCWPAGTTTSGLREVQPVRTRLPPLRSGEEIVVTGSRVQRSAAYMVNSVVAVLEDLGDLKLYRIPEPVTVAARSQKQIALLRHGDIPIEIVYRARFQDAPGTSVGARRVIRTRNRPRENLGIPLPGGAVRVFERLGDRPLLIGEGRLGDRAVGEDVEFETGQSTDLRTEIVEVSRTASLRTFRLIVANSKSNAVRFEADLQAAEADVAASELVERDGRRIWAVTVPAHGRTEMLFRYPVR</sequence>
<dbReference type="EMBL" id="PXYI01000019">
    <property type="protein sequence ID" value="PSJ36185.1"/>
    <property type="molecule type" value="Genomic_DNA"/>
</dbReference>
<dbReference type="OrthoDB" id="7178458at2"/>
<dbReference type="RefSeq" id="WP_146151172.1">
    <property type="nucleotide sequence ID" value="NZ_PXYI01000019.1"/>
</dbReference>
<name>A0A2P7QE32_9SPHN</name>
<accession>A0A2P7QE32</accession>
<comment type="caution">
    <text evidence="1">The sequence shown here is derived from an EMBL/GenBank/DDBJ whole genome shotgun (WGS) entry which is preliminary data.</text>
</comment>
<evidence type="ECO:0008006" key="3">
    <source>
        <dbReference type="Google" id="ProtNLM"/>
    </source>
</evidence>
<dbReference type="Proteomes" id="UP000241167">
    <property type="component" value="Unassembled WGS sequence"/>
</dbReference>
<organism evidence="1 2">
    <name type="scientific">Allosphingosinicella deserti</name>
    <dbReference type="NCBI Taxonomy" id="2116704"/>
    <lineage>
        <taxon>Bacteria</taxon>
        <taxon>Pseudomonadati</taxon>
        <taxon>Pseudomonadota</taxon>
        <taxon>Alphaproteobacteria</taxon>
        <taxon>Sphingomonadales</taxon>
        <taxon>Sphingomonadaceae</taxon>
        <taxon>Allosphingosinicella</taxon>
    </lineage>
</organism>
<proteinExistence type="predicted"/>